<evidence type="ECO:0000313" key="2">
    <source>
        <dbReference type="Proteomes" id="UP000054937"/>
    </source>
</evidence>
<keyword evidence="2" id="KW-1185">Reference proteome</keyword>
<evidence type="ECO:0000313" key="1">
    <source>
        <dbReference type="EMBL" id="KRX10799.1"/>
    </source>
</evidence>
<gene>
    <name evidence="1" type="ORF">PPERSA_00969</name>
</gene>
<dbReference type="InterPro" id="IPR016024">
    <property type="entry name" value="ARM-type_fold"/>
</dbReference>
<protein>
    <submittedName>
        <fullName evidence="1">Armadillo-type fold</fullName>
    </submittedName>
</protein>
<reference evidence="1 2" key="1">
    <citation type="journal article" date="2015" name="Sci. Rep.">
        <title>Genome of the facultative scuticociliatosis pathogen Pseudocohnilembus persalinus provides insight into its virulence through horizontal gene transfer.</title>
        <authorList>
            <person name="Xiong J."/>
            <person name="Wang G."/>
            <person name="Cheng J."/>
            <person name="Tian M."/>
            <person name="Pan X."/>
            <person name="Warren A."/>
            <person name="Jiang C."/>
            <person name="Yuan D."/>
            <person name="Miao W."/>
        </authorList>
    </citation>
    <scope>NUCLEOTIDE SEQUENCE [LARGE SCALE GENOMIC DNA]</scope>
    <source>
        <strain evidence="1">36N120E</strain>
    </source>
</reference>
<organism evidence="1 2">
    <name type="scientific">Pseudocohnilembus persalinus</name>
    <name type="common">Ciliate</name>
    <dbReference type="NCBI Taxonomy" id="266149"/>
    <lineage>
        <taxon>Eukaryota</taxon>
        <taxon>Sar</taxon>
        <taxon>Alveolata</taxon>
        <taxon>Ciliophora</taxon>
        <taxon>Intramacronucleata</taxon>
        <taxon>Oligohymenophorea</taxon>
        <taxon>Scuticociliatia</taxon>
        <taxon>Philasterida</taxon>
        <taxon>Pseudocohnilembidae</taxon>
        <taxon>Pseudocohnilembus</taxon>
    </lineage>
</organism>
<dbReference type="SUPFAM" id="SSF48371">
    <property type="entry name" value="ARM repeat"/>
    <property type="match status" value="1"/>
</dbReference>
<proteinExistence type="predicted"/>
<dbReference type="EMBL" id="LDAU01000019">
    <property type="protein sequence ID" value="KRX10799.1"/>
    <property type="molecule type" value="Genomic_DNA"/>
</dbReference>
<accession>A0A0V0R8I9</accession>
<dbReference type="Proteomes" id="UP000054937">
    <property type="component" value="Unassembled WGS sequence"/>
</dbReference>
<dbReference type="OrthoDB" id="428850at2759"/>
<dbReference type="OMA" id="YPVEIFR"/>
<comment type="caution">
    <text evidence="1">The sequence shown here is derived from an EMBL/GenBank/DDBJ whole genome shotgun (WGS) entry which is preliminary data.</text>
</comment>
<sequence>MDLGKVKEYLNKIGGKSSNEVQFRAIKTLHSKIQSKLIDIEEFIRNFRDAPAILINWINEKQQNATGDSLSHVIQIILEISRNIKGQQRLIHYGGVEYFCEFKQFLLEQLNSAEKSSLKNEEEIIQMIDYILENLAQSSQNKENISQSKIHNLSNIESVCEKQTSYKKENNNNQQQFANEKSFQLSEKQIGNQSYSINNISQIGSQQENQNISNIKQNQGQNFQKEYIDNDFIKTLPAQQKVNLTMDQSQQDISEIKNVTYKKYQPRILEKPQKQEQREEFLNLPQITLSDNDEKFLFDIGVQLKYGDLLKQKELLKEILPSIIQDYPVEIFRMKPDIIEDLVVQKEDYELQFLAMKGQIQILEKIKKTFQNYFSQKQMKNLNESKATQEFLRDDKQYIQWSYPSLNVKKVSEAFDAPFTLGGQLSFYEIVELILNSSFQYMEESENLGLIYQLWKVGIDFLQFMKNKKPELIKQLVIGMVKRFSKLLDSKEFLYSNMSNTRLIVVSVEFFMVLDVDEYESEKSSHLIENYFKMVLNPKTKCLLSQKQIKSLFGYAVFFNPKILEEDREFSKFLGALEKLKNFENDNQFGCEIQFVSLAEFELFIKDLEEIIQALPYSNSPNIAKILVDTALYAQTNLYSPDDLSQQKISLQANNLLLQALQCPSEKLVLQILEQIYENLHSDKTLSLKKMVQNPNNYLRQPLAILLLSNNYFATQFTLSCLDNENYHYLYLEILQRYSHLNPRFSIYYTFLSIYQELIESKNNLVSQKAQLICDQMKQRNQWNWFGLSILDLFSKDKQKRLLSSKIITNEKVQEAVFSQNKQEGFNLELILQTISQQTINDRLLRKAQEIDFLEDFLDNNKNKVLQYFDYSQQENSKGQVNFLNYQDLQNLSQVLMNQTVDYSIRSSAAEQIGEMVLHQKMQKSDDSMKQLLLEIISYCINQSKIQEKVWKLYPLSDMQSFYVDKFLVVDSEEELNQSIVFALQKQLINSLNQKIEQSIDINSLYQCLQNWFNAYMSHDEFIEPFFVKEISNIFQKLMGANTHNLQVIYGQNQKAAQKMMNLSSEYFATILKRTDNEDMDLNLNLKQLIQNITEYVCSQQISYLQEMPVQFARERIDTIINIIETLTNIIQFMYKTENLQIKTILQRKVLKQQFIDVLYKIFQQFPNNEIYNDVIIRFSSVLMERAEIVGNLNLEFLQKSVAEYLVIYRPNLDFMHKQKLKNLLKFMLKYSNLYSMHVVVEGAQALVNQSYNNQSLNQNQNSLLNHSQANSENFNQLNNQNKQILLNNASLGWVIKYTEDREIEVRMLIWNILINLAEVRVVSVYKSLIDTCLSVIFSANESYGVVILALRFLGKVLEIYEQEEEVFDDDSLENKSQQNEQFGVNSEKLDKQTILNSIKNRNFLNHVKNLLNKENAPPIFYATIAQTIKQLCALDFTQSVAVISQLEMWEYVAQVLEPKFFENIQSQNQKDVILSLANISQLLVFTFCQDTQILNYLLNCTDIMGNTLVWIQKISLLYEDYQFKNSFESLKVLDHGANSLIQFLHCCMIKNEDVTIFQINKKLEERNVKLIEQHNKQKNSYQNSIGNNLSMNQSQNLRLVKNIDKKLSMNSILSNQHSINVFFSLSQILNQTQNQKLKFQCLAFLAPLLGGWIKGHQLLEISVPETNKTVAQILFEQTHELYKEVNQRFIAKKDSFTEFSLKRNQVLQILAALLVSNIQIKQAFVLSGFMKEFLTEIMGVIDFFIVEDNKNVAFTKTQPKKQTKVMGNTIASRTGVFGQRPINQEDLVYYIRVLKCLFADPQYEKQVETLYSDSEDLNNEKLIGYLNSNSLIYETILKIQQFAFKNEEIIDDYAKLLCNFSSNTSLSKNLCLKLVEHKILTDLTNQVQKFESIHKKNFAWSIKILASLGSHKELRQNDRQTFNTYIQILEEDGIQSQLSKQLILLLANCSLVSEVRPQFYNSTKIPPLAMSLITNQDYSLELRALGSQMIYNMVYKCNQGIQVFNKQDICNEIKFSQKEAERNAEKIQLISQQKQNERQIQGFDQLGIEDIDEVEEEENLKFNKIISHNLEKVYTSLNNEWWEDKQKQ</sequence>
<name>A0A0V0R8I9_PSEPJ</name>
<dbReference type="InParanoid" id="A0A0V0R8I9"/>